<dbReference type="Proteomes" id="UP000515180">
    <property type="component" value="Unplaced"/>
</dbReference>
<evidence type="ECO:0000313" key="2">
    <source>
        <dbReference type="RefSeq" id="XP_012241835.1"/>
    </source>
</evidence>
<reference evidence="2 3" key="1">
    <citation type="submission" date="2025-04" db="UniProtKB">
        <authorList>
            <consortium name="RefSeq"/>
        </authorList>
    </citation>
    <scope>IDENTIFICATION</scope>
</reference>
<dbReference type="AlphaFoldDB" id="A0A6P3UVK8"/>
<organism evidence="1 2">
    <name type="scientific">Bombus impatiens</name>
    <name type="common">Bumblebee</name>
    <dbReference type="NCBI Taxonomy" id="132113"/>
    <lineage>
        <taxon>Eukaryota</taxon>
        <taxon>Metazoa</taxon>
        <taxon>Ecdysozoa</taxon>
        <taxon>Arthropoda</taxon>
        <taxon>Hexapoda</taxon>
        <taxon>Insecta</taxon>
        <taxon>Pterygota</taxon>
        <taxon>Neoptera</taxon>
        <taxon>Endopterygota</taxon>
        <taxon>Hymenoptera</taxon>
        <taxon>Apocrita</taxon>
        <taxon>Aculeata</taxon>
        <taxon>Apoidea</taxon>
        <taxon>Anthophila</taxon>
        <taxon>Apidae</taxon>
        <taxon>Bombus</taxon>
        <taxon>Pyrobombus</taxon>
    </lineage>
</organism>
<dbReference type="KEGG" id="bim:105680861"/>
<name>A0A6P3UVK8_BOMIM</name>
<accession>A0A6P3UVK8</accession>
<protein>
    <submittedName>
        <fullName evidence="2 3">Uncharacterized protein LOC105680861</fullName>
    </submittedName>
</protein>
<proteinExistence type="predicted"/>
<dbReference type="GeneID" id="105680861"/>
<dbReference type="RefSeq" id="XP_033176975.1">
    <property type="nucleotide sequence ID" value="XM_033321084.1"/>
</dbReference>
<evidence type="ECO:0000313" key="3">
    <source>
        <dbReference type="RefSeq" id="XP_033176975.1"/>
    </source>
</evidence>
<evidence type="ECO:0000313" key="1">
    <source>
        <dbReference type="Proteomes" id="UP000515180"/>
    </source>
</evidence>
<sequence>MFTQVVIIAWIARLKGRRTRVLKDRVVKDDSASYQSREPCETETHGRLRNTSKAINGQRNMQSATSFAYNRVETISDHYDEVLANRLRRMRKKVNWTYSMFSTWPVLVSSSRRPIVVSSSPRLFSSRIDSFVSLKTNEAGYKCERWTGGYALSAADHRTR</sequence>
<keyword evidence="1" id="KW-1185">Reference proteome</keyword>
<gene>
    <name evidence="2 3" type="primary">LOC105680861</name>
</gene>
<dbReference type="RefSeq" id="XP_012241835.1">
    <property type="nucleotide sequence ID" value="XM_012386412.3"/>
</dbReference>